<evidence type="ECO:0000256" key="14">
    <source>
        <dbReference type="SAM" id="Phobius"/>
    </source>
</evidence>
<reference evidence="16 18" key="3">
    <citation type="submission" date="2017-11" db="EMBL/GenBank/DDBJ databases">
        <title>De-novo sequencing of pomegranate (Punica granatum L.) genome.</title>
        <authorList>
            <person name="Akparov Z."/>
            <person name="Amiraslanov A."/>
            <person name="Hajiyeva S."/>
            <person name="Abbasov M."/>
            <person name="Kaur K."/>
            <person name="Hamwieh A."/>
            <person name="Solovyev V."/>
            <person name="Salamov A."/>
            <person name="Braich B."/>
            <person name="Kosarev P."/>
            <person name="Mahmoud A."/>
            <person name="Hajiyev E."/>
            <person name="Babayeva S."/>
            <person name="Izzatullayeva V."/>
            <person name="Mammadov A."/>
            <person name="Mammadov A."/>
            <person name="Sharifova S."/>
            <person name="Ojaghi J."/>
            <person name="Eynullazada K."/>
            <person name="Bayramov B."/>
            <person name="Abdulazimova A."/>
            <person name="Shahmuradov I."/>
        </authorList>
    </citation>
    <scope>NUCLEOTIDE SEQUENCE [LARGE SCALE GENOMIC DNA]</scope>
    <source>
        <strain evidence="16">AG2017</strain>
        <strain evidence="18">cv. AG2017</strain>
        <tissue evidence="16">Leaf</tissue>
    </source>
</reference>
<dbReference type="InterPro" id="IPR019378">
    <property type="entry name" value="GDP-Fuc_O-FucTrfase"/>
</dbReference>
<keyword evidence="5" id="KW-0808">Transferase</keyword>
<reference evidence="17" key="1">
    <citation type="journal article" date="2017" name="Plant J.">
        <title>The pomegranate (Punica granatum L.) genome and the genomics of punicalagin biosynthesis.</title>
        <authorList>
            <person name="Qin G."/>
            <person name="Xu C."/>
            <person name="Ming R."/>
            <person name="Tang H."/>
            <person name="Guyot R."/>
            <person name="Kramer E.M."/>
            <person name="Hu Y."/>
            <person name="Yi X."/>
            <person name="Qi Y."/>
            <person name="Xu X."/>
            <person name="Gao Z."/>
            <person name="Pan H."/>
            <person name="Jian J."/>
            <person name="Tian Y."/>
            <person name="Yue Z."/>
            <person name="Xu Y."/>
        </authorList>
    </citation>
    <scope>NUCLEOTIDE SEQUENCE [LARGE SCALE GENOMIC DNA]</scope>
    <source>
        <strain evidence="17">cv. Dabenzi</strain>
    </source>
</reference>
<comment type="pathway">
    <text evidence="2">Glycan metabolism.</text>
</comment>
<dbReference type="GO" id="GO:0005737">
    <property type="term" value="C:cytoplasm"/>
    <property type="evidence" value="ECO:0007669"/>
    <property type="project" value="TreeGrafter"/>
</dbReference>
<dbReference type="Pfam" id="PF10250">
    <property type="entry name" value="O-FucT"/>
    <property type="match status" value="1"/>
</dbReference>
<dbReference type="Proteomes" id="UP000233551">
    <property type="component" value="Unassembled WGS sequence"/>
</dbReference>
<evidence type="ECO:0000256" key="12">
    <source>
        <dbReference type="ARBA" id="ARBA00023277"/>
    </source>
</evidence>
<proteinExistence type="inferred from homology"/>
<keyword evidence="10" id="KW-0325">Glycoprotein</keyword>
<reference evidence="15" key="2">
    <citation type="submission" date="2017-06" db="EMBL/GenBank/DDBJ databases">
        <title>The pomegranate genome and the genomics of punicalagin biosynthesis.</title>
        <authorList>
            <person name="Xu C."/>
        </authorList>
    </citation>
    <scope>NUCLEOTIDE SEQUENCE [LARGE SCALE GENOMIC DNA]</scope>
    <source>
        <tissue evidence="15">Fresh leaf</tissue>
    </source>
</reference>
<comment type="caution">
    <text evidence="15">The sequence shown here is derived from an EMBL/GenBank/DDBJ whole genome shotgun (WGS) entry which is preliminary data.</text>
</comment>
<keyword evidence="7" id="KW-0735">Signal-anchor</keyword>
<name>A0A218XWJ3_PUNGR</name>
<evidence type="ECO:0000313" key="18">
    <source>
        <dbReference type="Proteomes" id="UP000233551"/>
    </source>
</evidence>
<keyword evidence="8 14" id="KW-1133">Transmembrane helix</keyword>
<accession>A0A218XWJ3</accession>
<sequence>MDKGTYDANYKKLVGGGFEGADAVEKEKPYVGKIKPNKYYVVMKGEKLKNLIVGGIKAEKVKSLLAAQSRAARFKLWVARVVALVLVWAVVVQLMWLGDAIAPRVLKFRSSYSFPCPRIYKNNGYRLVSSNGGLNQMRFGICDMVAIARYLNVTLIVPELDNTSFWNDHSQFADIFSVDYFIDSLRDEVRILKELLPAQKRKVESESLFSMPPVSWSNMTYYYNTVLLRIQEHEVLHFTKTDARLANNGLSVEVQRLRCRANYKVLRFAPAVEALAKKIVQILWHRGPFLVLHRQYEMDMIAFSGCSEGCNELEIEDLTKMRYAYPWWKEKEIDSEKKRNDGLCPLTPEEVTLALRALDIDRNIQIYIASGDIYKAEKRMASMRAAFPNLVKKEILLDPSDLEPFQNYSNRMAALDYYLSIESDPFMPSYGGNMAKIVEDHRRYLRYKKTILLDRKVLVDLIDQYKNGTLSWDSFSMLVKEAHVNRMGNPAKRLEVPGKPKVEDYFYTNPQECLPQVPEPSTDI</sequence>
<dbReference type="GO" id="GO:0016020">
    <property type="term" value="C:membrane"/>
    <property type="evidence" value="ECO:0007669"/>
    <property type="project" value="UniProtKB-SubCell"/>
</dbReference>
<keyword evidence="4" id="KW-0328">Glycosyltransferase</keyword>
<evidence type="ECO:0000256" key="10">
    <source>
        <dbReference type="ARBA" id="ARBA00023180"/>
    </source>
</evidence>
<keyword evidence="12" id="KW-0119">Carbohydrate metabolism</keyword>
<dbReference type="EMBL" id="PGOL01000968">
    <property type="protein sequence ID" value="PKI62487.1"/>
    <property type="molecule type" value="Genomic_DNA"/>
</dbReference>
<evidence type="ECO:0000256" key="4">
    <source>
        <dbReference type="ARBA" id="ARBA00022676"/>
    </source>
</evidence>
<dbReference type="GO" id="GO:0006004">
    <property type="term" value="P:fucose metabolic process"/>
    <property type="evidence" value="ECO:0007669"/>
    <property type="project" value="UniProtKB-KW"/>
</dbReference>
<feature type="transmembrane region" description="Helical" evidence="14">
    <location>
        <begin position="77"/>
        <end position="97"/>
    </location>
</feature>
<evidence type="ECO:0000313" key="16">
    <source>
        <dbReference type="EMBL" id="PKI62487.1"/>
    </source>
</evidence>
<dbReference type="GO" id="GO:0016757">
    <property type="term" value="F:glycosyltransferase activity"/>
    <property type="evidence" value="ECO:0007669"/>
    <property type="project" value="UniProtKB-KW"/>
</dbReference>
<evidence type="ECO:0000256" key="1">
    <source>
        <dbReference type="ARBA" id="ARBA00004606"/>
    </source>
</evidence>
<evidence type="ECO:0000256" key="13">
    <source>
        <dbReference type="ARBA" id="ARBA00030350"/>
    </source>
</evidence>
<evidence type="ECO:0000256" key="5">
    <source>
        <dbReference type="ARBA" id="ARBA00022679"/>
    </source>
</evidence>
<comment type="subcellular location">
    <subcellularLocation>
        <location evidence="1">Membrane</location>
        <topology evidence="1">Single-pass type II membrane protein</topology>
    </subcellularLocation>
</comment>
<organism evidence="15 17">
    <name type="scientific">Punica granatum</name>
    <name type="common">Pomegranate</name>
    <dbReference type="NCBI Taxonomy" id="22663"/>
    <lineage>
        <taxon>Eukaryota</taxon>
        <taxon>Viridiplantae</taxon>
        <taxon>Streptophyta</taxon>
        <taxon>Embryophyta</taxon>
        <taxon>Tracheophyta</taxon>
        <taxon>Spermatophyta</taxon>
        <taxon>Magnoliopsida</taxon>
        <taxon>eudicotyledons</taxon>
        <taxon>Gunneridae</taxon>
        <taxon>Pentapetalae</taxon>
        <taxon>rosids</taxon>
        <taxon>malvids</taxon>
        <taxon>Myrtales</taxon>
        <taxon>Lythraceae</taxon>
        <taxon>Punica</taxon>
    </lineage>
</organism>
<evidence type="ECO:0000256" key="8">
    <source>
        <dbReference type="ARBA" id="ARBA00022989"/>
    </source>
</evidence>
<dbReference type="Proteomes" id="UP000197138">
    <property type="component" value="Unassembled WGS sequence"/>
</dbReference>
<dbReference type="STRING" id="22663.A0A218XWJ3"/>
<evidence type="ECO:0000313" key="15">
    <source>
        <dbReference type="EMBL" id="OWM89437.1"/>
    </source>
</evidence>
<gene>
    <name evidence="15" type="ORF">CDL15_Pgr024185</name>
    <name evidence="16" type="ORF">CRG98_017111</name>
</gene>
<evidence type="ECO:0000256" key="3">
    <source>
        <dbReference type="ARBA" id="ARBA00007737"/>
    </source>
</evidence>
<keyword evidence="11" id="KW-0294">Fucose metabolism</keyword>
<keyword evidence="9 14" id="KW-0472">Membrane</keyword>
<evidence type="ECO:0000313" key="17">
    <source>
        <dbReference type="Proteomes" id="UP000197138"/>
    </source>
</evidence>
<evidence type="ECO:0000256" key="6">
    <source>
        <dbReference type="ARBA" id="ARBA00022692"/>
    </source>
</evidence>
<keyword evidence="6 14" id="KW-0812">Transmembrane</keyword>
<keyword evidence="18" id="KW-1185">Reference proteome</keyword>
<dbReference type="InterPro" id="IPR024709">
    <property type="entry name" value="FucosylTrfase_pln"/>
</dbReference>
<dbReference type="CDD" id="cd11299">
    <property type="entry name" value="O-FucT_plant"/>
    <property type="match status" value="1"/>
</dbReference>
<evidence type="ECO:0000256" key="2">
    <source>
        <dbReference type="ARBA" id="ARBA00004881"/>
    </source>
</evidence>
<dbReference type="EMBL" id="MTKT01000666">
    <property type="protein sequence ID" value="OWM89437.1"/>
    <property type="molecule type" value="Genomic_DNA"/>
</dbReference>
<comment type="similarity">
    <text evidence="3">Belongs to the glycosyltransferase GT106 family.</text>
</comment>
<dbReference type="PANTHER" id="PTHR31741:SF45">
    <property type="entry name" value="O-FUCOSYLTRANSFERASE FAMILY PROTEIN"/>
    <property type="match status" value="1"/>
</dbReference>
<evidence type="ECO:0000256" key="11">
    <source>
        <dbReference type="ARBA" id="ARBA00023253"/>
    </source>
</evidence>
<dbReference type="PANTHER" id="PTHR31741">
    <property type="entry name" value="OS02G0726500 PROTEIN-RELATED"/>
    <property type="match status" value="1"/>
</dbReference>
<evidence type="ECO:0000256" key="9">
    <source>
        <dbReference type="ARBA" id="ARBA00023136"/>
    </source>
</evidence>
<evidence type="ECO:0000256" key="7">
    <source>
        <dbReference type="ARBA" id="ARBA00022968"/>
    </source>
</evidence>
<dbReference type="AlphaFoldDB" id="A0A218XWJ3"/>
<protein>
    <recommendedName>
        <fullName evidence="13">O-fucosyltransferase family protein</fullName>
    </recommendedName>
</protein>